<keyword evidence="2" id="KW-1185">Reference proteome</keyword>
<dbReference type="AlphaFoldDB" id="A0A6C0R960"/>
<accession>A0A6C0R960</accession>
<dbReference type="PROSITE" id="PS51257">
    <property type="entry name" value="PROKAR_LIPOPROTEIN"/>
    <property type="match status" value="1"/>
</dbReference>
<dbReference type="KEGG" id="drc:G0Q07_03680"/>
<name>A0A6C0R960_9BACT</name>
<dbReference type="Proteomes" id="UP000474630">
    <property type="component" value="Chromosome"/>
</dbReference>
<sequence length="198" mass="22849">MIKRLSFTFALLTSLVSMSCKEINHSPVEEGKLENGVYSSTYFNMSMNVPESWEVDTMGKIERKTPAEEADKKDTVLVANLLTIYREGEQEDFKPNLSIMAESKTLYPQLKKESDYLEHTQKQYANLDPITSDIKKKVLTNDIECYTFDLAMTIQDMTIKQTHFALKKEDFYIDITITYQSDKQKEELKAIVNSLTLN</sequence>
<protein>
    <recommendedName>
        <fullName evidence="3">Lipoprotein</fullName>
    </recommendedName>
</protein>
<dbReference type="EMBL" id="CP048409">
    <property type="protein sequence ID" value="QIA06890.1"/>
    <property type="molecule type" value="Genomic_DNA"/>
</dbReference>
<evidence type="ECO:0000313" key="2">
    <source>
        <dbReference type="Proteomes" id="UP000474630"/>
    </source>
</evidence>
<gene>
    <name evidence="1" type="ORF">G0Q07_03680</name>
</gene>
<evidence type="ECO:0008006" key="3">
    <source>
        <dbReference type="Google" id="ProtNLM"/>
    </source>
</evidence>
<organism evidence="1 2">
    <name type="scientific">Draconibacterium halophilum</name>
    <dbReference type="NCBI Taxonomy" id="2706887"/>
    <lineage>
        <taxon>Bacteria</taxon>
        <taxon>Pseudomonadati</taxon>
        <taxon>Bacteroidota</taxon>
        <taxon>Bacteroidia</taxon>
        <taxon>Marinilabiliales</taxon>
        <taxon>Prolixibacteraceae</taxon>
        <taxon>Draconibacterium</taxon>
    </lineage>
</organism>
<proteinExistence type="predicted"/>
<evidence type="ECO:0000313" key="1">
    <source>
        <dbReference type="EMBL" id="QIA06890.1"/>
    </source>
</evidence>
<reference evidence="1 2" key="1">
    <citation type="submission" date="2020-02" db="EMBL/GenBank/DDBJ databases">
        <title>Genome sequencing for Draconibacterium sp. strain M1.</title>
        <authorList>
            <person name="Park S.-J."/>
        </authorList>
    </citation>
    <scope>NUCLEOTIDE SEQUENCE [LARGE SCALE GENOMIC DNA]</scope>
    <source>
        <strain evidence="1 2">M1</strain>
    </source>
</reference>
<dbReference type="RefSeq" id="WP_163344819.1">
    <property type="nucleotide sequence ID" value="NZ_CP048409.1"/>
</dbReference>